<proteinExistence type="predicted"/>
<dbReference type="Proteomes" id="UP001163046">
    <property type="component" value="Unassembled WGS sequence"/>
</dbReference>
<feature type="transmembrane region" description="Helical" evidence="2">
    <location>
        <begin position="275"/>
        <end position="297"/>
    </location>
</feature>
<sequence>MDVCERVFNLPQVCRNLFREETILGLRGGGNSRCVSWRNNFRRGGSPVRVSIPPVVVAKIKKETSPSLFTTAITQVPSTKESTKARTKARTEESTKPSTKAGTTQGTIVKNSHPPIKAAKSQPPCDNIVIFSNGSTITSSPPMTDAKCQSPNGSIAIRSNDSSITENIKPITNAAPTQGINLKNITSSPPMTDATDPSDSAASQDNITSANSNNRSPVEISSKDGNLAEELINQQTKYLESHNCNLLSFDEETGDYKYRNPAVTKHDAILDNMEVVLSSVSIAAEVFSLALLMFISVQRSERIFVHKNLLLSLALGQLVYILDMKLFKSRNEHTVSTYSSV</sequence>
<name>A0A9X0CX72_9CNID</name>
<protein>
    <submittedName>
        <fullName evidence="3">Uncharacterized protein</fullName>
    </submittedName>
</protein>
<reference evidence="3" key="1">
    <citation type="submission" date="2023-01" db="EMBL/GenBank/DDBJ databases">
        <title>Genome assembly of the deep-sea coral Lophelia pertusa.</title>
        <authorList>
            <person name="Herrera S."/>
            <person name="Cordes E."/>
        </authorList>
    </citation>
    <scope>NUCLEOTIDE SEQUENCE</scope>
    <source>
        <strain evidence="3">USNM1676648</strain>
        <tissue evidence="3">Polyp</tissue>
    </source>
</reference>
<comment type="caution">
    <text evidence="3">The sequence shown here is derived from an EMBL/GenBank/DDBJ whole genome shotgun (WGS) entry which is preliminary data.</text>
</comment>
<evidence type="ECO:0000313" key="4">
    <source>
        <dbReference type="Proteomes" id="UP001163046"/>
    </source>
</evidence>
<feature type="region of interest" description="Disordered" evidence="1">
    <location>
        <begin position="136"/>
        <end position="225"/>
    </location>
</feature>
<organism evidence="3 4">
    <name type="scientific">Desmophyllum pertusum</name>
    <dbReference type="NCBI Taxonomy" id="174260"/>
    <lineage>
        <taxon>Eukaryota</taxon>
        <taxon>Metazoa</taxon>
        <taxon>Cnidaria</taxon>
        <taxon>Anthozoa</taxon>
        <taxon>Hexacorallia</taxon>
        <taxon>Scleractinia</taxon>
        <taxon>Caryophylliina</taxon>
        <taxon>Caryophylliidae</taxon>
        <taxon>Desmophyllum</taxon>
    </lineage>
</organism>
<evidence type="ECO:0000256" key="2">
    <source>
        <dbReference type="SAM" id="Phobius"/>
    </source>
</evidence>
<feature type="compositionally biased region" description="Basic and acidic residues" evidence="1">
    <location>
        <begin position="81"/>
        <end position="95"/>
    </location>
</feature>
<feature type="region of interest" description="Disordered" evidence="1">
    <location>
        <begin position="77"/>
        <end position="124"/>
    </location>
</feature>
<feature type="transmembrane region" description="Helical" evidence="2">
    <location>
        <begin position="303"/>
        <end position="322"/>
    </location>
</feature>
<dbReference type="AlphaFoldDB" id="A0A9X0CX72"/>
<keyword evidence="2" id="KW-0812">Transmembrane</keyword>
<keyword evidence="2" id="KW-1133">Transmembrane helix</keyword>
<feature type="compositionally biased region" description="Polar residues" evidence="1">
    <location>
        <begin position="174"/>
        <end position="216"/>
    </location>
</feature>
<accession>A0A9X0CX72</accession>
<keyword evidence="2" id="KW-0472">Membrane</keyword>
<evidence type="ECO:0000313" key="3">
    <source>
        <dbReference type="EMBL" id="KAJ7376754.1"/>
    </source>
</evidence>
<feature type="compositionally biased region" description="Polar residues" evidence="1">
    <location>
        <begin position="136"/>
        <end position="166"/>
    </location>
</feature>
<evidence type="ECO:0000256" key="1">
    <source>
        <dbReference type="SAM" id="MobiDB-lite"/>
    </source>
</evidence>
<feature type="compositionally biased region" description="Polar residues" evidence="1">
    <location>
        <begin position="96"/>
        <end position="110"/>
    </location>
</feature>
<dbReference type="Gene3D" id="1.20.1070.10">
    <property type="entry name" value="Rhodopsin 7-helix transmembrane proteins"/>
    <property type="match status" value="1"/>
</dbReference>
<dbReference type="EMBL" id="MU826391">
    <property type="protein sequence ID" value="KAJ7376754.1"/>
    <property type="molecule type" value="Genomic_DNA"/>
</dbReference>
<keyword evidence="4" id="KW-1185">Reference proteome</keyword>
<gene>
    <name evidence="3" type="ORF">OS493_032813</name>
</gene>